<dbReference type="eggNOG" id="arCOG03580">
    <property type="taxonomic scope" value="Archaea"/>
</dbReference>
<dbReference type="HOGENOM" id="CLU_065200_1_0_2"/>
<evidence type="ECO:0000313" key="6">
    <source>
        <dbReference type="EMBL" id="ABS55299.1"/>
    </source>
</evidence>
<dbReference type="EMBL" id="CP000780">
    <property type="protein sequence ID" value="ABS55299.1"/>
    <property type="molecule type" value="Genomic_DNA"/>
</dbReference>
<name>A7I6D8_METB6</name>
<feature type="transmembrane region" description="Helical" evidence="5">
    <location>
        <begin position="37"/>
        <end position="58"/>
    </location>
</feature>
<dbReference type="PANTHER" id="PTHR43847">
    <property type="entry name" value="BLL3993 PROTEIN"/>
    <property type="match status" value="1"/>
</dbReference>
<dbReference type="Proteomes" id="UP000002408">
    <property type="component" value="Chromosome"/>
</dbReference>
<dbReference type="GeneID" id="5411916"/>
<evidence type="ECO:0000256" key="3">
    <source>
        <dbReference type="ARBA" id="ARBA00022989"/>
    </source>
</evidence>
<keyword evidence="7" id="KW-1185">Reference proteome</keyword>
<evidence type="ECO:0000256" key="5">
    <source>
        <dbReference type="SAM" id="Phobius"/>
    </source>
</evidence>
<evidence type="ECO:0000256" key="4">
    <source>
        <dbReference type="ARBA" id="ARBA00023136"/>
    </source>
</evidence>
<dbReference type="PANTHER" id="PTHR43847:SF1">
    <property type="entry name" value="BLL3993 PROTEIN"/>
    <property type="match status" value="1"/>
</dbReference>
<accession>A7I6D8</accession>
<keyword evidence="2 5" id="KW-0812">Transmembrane</keyword>
<keyword evidence="6" id="KW-0489">Methyltransferase</keyword>
<dbReference type="InterPro" id="IPR007318">
    <property type="entry name" value="Phopholipid_MeTrfase"/>
</dbReference>
<evidence type="ECO:0000256" key="1">
    <source>
        <dbReference type="ARBA" id="ARBA00004127"/>
    </source>
</evidence>
<evidence type="ECO:0000256" key="2">
    <source>
        <dbReference type="ARBA" id="ARBA00022692"/>
    </source>
</evidence>
<dbReference type="STRING" id="456442.Mboo_0781"/>
<dbReference type="Pfam" id="PF04191">
    <property type="entry name" value="PEMT"/>
    <property type="match status" value="1"/>
</dbReference>
<sequence length="189" mass="21820">MPAAYLLFALIWIVFYAYWIISAWQTRSPIKRKQSRLSFLMYGVVWVAIWIIVMNLFLPDLLAERIVPDSIGYTLAGLLITVAGLAFAIWARVHLGKNWSGMPVIREQHTLTRTGPYRYVRHPIYSGIVLGLLGTAIGIGYLIVFLCVILIFVLFVIKSRMEEKFLEEEFGEEYAKYRREVKALIPYVL</sequence>
<dbReference type="GO" id="GO:0008168">
    <property type="term" value="F:methyltransferase activity"/>
    <property type="evidence" value="ECO:0007669"/>
    <property type="project" value="UniProtKB-KW"/>
</dbReference>
<feature type="transmembrane region" description="Helical" evidence="5">
    <location>
        <begin position="128"/>
        <end position="157"/>
    </location>
</feature>
<dbReference type="AlphaFoldDB" id="A7I6D8"/>
<organism evidence="6 7">
    <name type="scientific">Methanoregula boonei (strain DSM 21154 / JCM 14090 / 6A8)</name>
    <dbReference type="NCBI Taxonomy" id="456442"/>
    <lineage>
        <taxon>Archaea</taxon>
        <taxon>Methanobacteriati</taxon>
        <taxon>Methanobacteriota</taxon>
        <taxon>Stenosarchaea group</taxon>
        <taxon>Methanomicrobia</taxon>
        <taxon>Methanomicrobiales</taxon>
        <taxon>Methanoregulaceae</taxon>
        <taxon>Methanoregula</taxon>
    </lineage>
</organism>
<dbReference type="KEGG" id="mbn:Mboo_0781"/>
<protein>
    <submittedName>
        <fullName evidence="6">Isoprenylcysteine carboxyl methyltransferase</fullName>
    </submittedName>
</protein>
<comment type="subcellular location">
    <subcellularLocation>
        <location evidence="1">Endomembrane system</location>
        <topology evidence="1">Multi-pass membrane protein</topology>
    </subcellularLocation>
</comment>
<keyword evidence="4 5" id="KW-0472">Membrane</keyword>
<gene>
    <name evidence="6" type="ordered locus">Mboo_0781</name>
</gene>
<keyword evidence="6" id="KW-0808">Transferase</keyword>
<dbReference type="Gene3D" id="1.20.120.1630">
    <property type="match status" value="1"/>
</dbReference>
<feature type="transmembrane region" description="Helical" evidence="5">
    <location>
        <begin position="70"/>
        <end position="91"/>
    </location>
</feature>
<dbReference type="RefSeq" id="WP_012106322.1">
    <property type="nucleotide sequence ID" value="NC_009712.1"/>
</dbReference>
<dbReference type="InterPro" id="IPR052527">
    <property type="entry name" value="Metal_cation-efflux_comp"/>
</dbReference>
<dbReference type="OrthoDB" id="148346at2157"/>
<dbReference type="GO" id="GO:0012505">
    <property type="term" value="C:endomembrane system"/>
    <property type="evidence" value="ECO:0007669"/>
    <property type="project" value="UniProtKB-SubCell"/>
</dbReference>
<reference evidence="7" key="1">
    <citation type="journal article" date="2015" name="Microbiology">
        <title>Genome of Methanoregula boonei 6A8 reveals adaptations to oligotrophic peatland environments.</title>
        <authorList>
            <person name="Braeuer S."/>
            <person name="Cadillo-Quiroz H."/>
            <person name="Kyrpides N."/>
            <person name="Woyke T."/>
            <person name="Goodwin L."/>
            <person name="Detter C."/>
            <person name="Podell S."/>
            <person name="Yavitt J.B."/>
            <person name="Zinder S.H."/>
        </authorList>
    </citation>
    <scope>NUCLEOTIDE SEQUENCE [LARGE SCALE GENOMIC DNA]</scope>
    <source>
        <strain evidence="7">DSM 21154 / JCM 14090 / 6A8</strain>
    </source>
</reference>
<keyword evidence="3 5" id="KW-1133">Transmembrane helix</keyword>
<feature type="transmembrane region" description="Helical" evidence="5">
    <location>
        <begin position="6"/>
        <end position="25"/>
    </location>
</feature>
<proteinExistence type="predicted"/>
<evidence type="ECO:0000313" key="7">
    <source>
        <dbReference type="Proteomes" id="UP000002408"/>
    </source>
</evidence>
<dbReference type="GO" id="GO:0032259">
    <property type="term" value="P:methylation"/>
    <property type="evidence" value="ECO:0007669"/>
    <property type="project" value="UniProtKB-KW"/>
</dbReference>